<feature type="region of interest" description="Disordered" evidence="1">
    <location>
        <begin position="223"/>
        <end position="250"/>
    </location>
</feature>
<proteinExistence type="predicted"/>
<dbReference type="AlphaFoldDB" id="A0A8J5JHJ3"/>
<keyword evidence="3" id="KW-1185">Reference proteome</keyword>
<feature type="compositionally biased region" description="Basic and acidic residues" evidence="1">
    <location>
        <begin position="40"/>
        <end position="52"/>
    </location>
</feature>
<comment type="caution">
    <text evidence="2">The sequence shown here is derived from an EMBL/GenBank/DDBJ whole genome shotgun (WGS) entry which is preliminary data.</text>
</comment>
<evidence type="ECO:0000313" key="2">
    <source>
        <dbReference type="EMBL" id="KAG7157770.1"/>
    </source>
</evidence>
<dbReference type="EMBL" id="JAHLQT010036980">
    <property type="protein sequence ID" value="KAG7157770.1"/>
    <property type="molecule type" value="Genomic_DNA"/>
</dbReference>
<gene>
    <name evidence="2" type="ORF">Hamer_G021458</name>
</gene>
<feature type="compositionally biased region" description="Basic and acidic residues" evidence="1">
    <location>
        <begin position="233"/>
        <end position="248"/>
    </location>
</feature>
<accession>A0A8J5JHJ3</accession>
<evidence type="ECO:0000313" key="3">
    <source>
        <dbReference type="Proteomes" id="UP000747542"/>
    </source>
</evidence>
<name>A0A8J5JHJ3_HOMAM</name>
<feature type="compositionally biased region" description="Basic residues" evidence="1">
    <location>
        <begin position="89"/>
        <end position="100"/>
    </location>
</feature>
<organism evidence="2 3">
    <name type="scientific">Homarus americanus</name>
    <name type="common">American lobster</name>
    <dbReference type="NCBI Taxonomy" id="6706"/>
    <lineage>
        <taxon>Eukaryota</taxon>
        <taxon>Metazoa</taxon>
        <taxon>Ecdysozoa</taxon>
        <taxon>Arthropoda</taxon>
        <taxon>Crustacea</taxon>
        <taxon>Multicrustacea</taxon>
        <taxon>Malacostraca</taxon>
        <taxon>Eumalacostraca</taxon>
        <taxon>Eucarida</taxon>
        <taxon>Decapoda</taxon>
        <taxon>Pleocyemata</taxon>
        <taxon>Astacidea</taxon>
        <taxon>Nephropoidea</taxon>
        <taxon>Nephropidae</taxon>
        <taxon>Homarus</taxon>
    </lineage>
</organism>
<evidence type="ECO:0000256" key="1">
    <source>
        <dbReference type="SAM" id="MobiDB-lite"/>
    </source>
</evidence>
<sequence>MGEEEDERRGSVTGLLQSCVDLYTPPSPRHHPPPEPDCWEEGRRTLRQDKTKPLPNPRPIIKKDDPPLLPTPPQKKNERSDATAEMTVGKKKTSPGHLTRKTSTSALKKTDGGGKVGKHKGKVTVGPDKQVESGKSVTEVAAADDPAPKPRPIVMGGCSGAYQRAVREVRGATPDDSVVLLGLPGDDNVILHPTQPDQLPINIRSFTVAMAASKMKALGLRKGATTKQVVSAGRRDDHSERASSRKPESQPILAADNRAFSITFDKPKKVRVVRVNKMRRKSLIADVLPPQEDEEPAREEAEWLEWRRVHDRVEQWLRDNTKVDPDESHVVAMLLDPDTKKAALFRS</sequence>
<dbReference type="Proteomes" id="UP000747542">
    <property type="component" value="Unassembled WGS sequence"/>
</dbReference>
<protein>
    <submittedName>
        <fullName evidence="2">Uncharacterized protein</fullName>
    </submittedName>
</protein>
<feature type="region of interest" description="Disordered" evidence="1">
    <location>
        <begin position="1"/>
        <end position="134"/>
    </location>
</feature>
<reference evidence="2" key="1">
    <citation type="journal article" date="2021" name="Sci. Adv.">
        <title>The American lobster genome reveals insights on longevity, neural, and immune adaptations.</title>
        <authorList>
            <person name="Polinski J.M."/>
            <person name="Zimin A.V."/>
            <person name="Clark K.F."/>
            <person name="Kohn A.B."/>
            <person name="Sadowski N."/>
            <person name="Timp W."/>
            <person name="Ptitsyn A."/>
            <person name="Khanna P."/>
            <person name="Romanova D.Y."/>
            <person name="Williams P."/>
            <person name="Greenwood S.J."/>
            <person name="Moroz L.L."/>
            <person name="Walt D.R."/>
            <person name="Bodnar A.G."/>
        </authorList>
    </citation>
    <scope>NUCLEOTIDE SEQUENCE</scope>
    <source>
        <strain evidence="2">GMGI-L3</strain>
    </source>
</reference>